<sequence>MTLALSQFLGHPTVRRADPAFLGREADLDRPVTWVHSSEIYEIAPLLSGGEVLLTTGLGLAGADAGTRRHWIRDLASRQVAAVALEPGRSLPELPAEMADEARRAGLPLIVLRQVVPFAEICREVNSDLLTTDLARLRRGDELTTRLHEQAADGAGLSELVSQAAQDLGEPIEVRTLSGQVVAAAGGPQRAGTVKPDAAHSVVRTAGAPWGQVLLGTRVTVETSFLAQRVAAVVGLVVQRSTLDGPGASDPGVSLLTDLLDRPRFTNAAQLLTRGALAGFCPAPGQLVVGLAGACADPRRAAVVLGRVAGLGPHLLAAVRGQVLGLVAVDPSAPDPAGAVAALVAQAATRQCACLVVGPPRRLEEAADSLLRAREGLDLSPGDLGARTWRDSTAQHLLARLPAADVQALVEDGLEPLRRWDAEHGTILVETLAAWLENGLNVAATARDLGIRRQTMHQRLDRITGVLGYDPGQGSALAHLVLATAAAQHGHGPDPGRPWTQP</sequence>
<evidence type="ECO:0000313" key="3">
    <source>
        <dbReference type="EMBL" id="QFG68216.1"/>
    </source>
</evidence>
<dbReference type="Pfam" id="PF07905">
    <property type="entry name" value="PucR"/>
    <property type="match status" value="1"/>
</dbReference>
<dbReference type="InterPro" id="IPR012914">
    <property type="entry name" value="PucR_dom"/>
</dbReference>
<dbReference type="Proteomes" id="UP000326546">
    <property type="component" value="Chromosome"/>
</dbReference>
<reference evidence="3 4" key="1">
    <citation type="submission" date="2019-09" db="EMBL/GenBank/DDBJ databases">
        <title>Serinicoccus pratensis sp. nov., isolated from meadow soil.</title>
        <authorList>
            <person name="Zhang W."/>
        </authorList>
    </citation>
    <scope>NUCLEOTIDE SEQUENCE [LARGE SCALE GENOMIC DNA]</scope>
    <source>
        <strain evidence="3 4">W204</strain>
    </source>
</reference>
<feature type="domain" description="Purine catabolism PurC-like" evidence="1">
    <location>
        <begin position="11"/>
        <end position="128"/>
    </location>
</feature>
<dbReference type="KEGG" id="serw:FY030_05340"/>
<name>A0A5J6V4W6_9MICO</name>
<dbReference type="PANTHER" id="PTHR33744">
    <property type="entry name" value="CARBOHYDRATE DIACID REGULATOR"/>
    <property type="match status" value="1"/>
</dbReference>
<gene>
    <name evidence="3" type="ORF">FY030_05340</name>
</gene>
<dbReference type="InterPro" id="IPR025736">
    <property type="entry name" value="PucR_C-HTH_dom"/>
</dbReference>
<dbReference type="Pfam" id="PF13556">
    <property type="entry name" value="HTH_30"/>
    <property type="match status" value="1"/>
</dbReference>
<proteinExistence type="predicted"/>
<evidence type="ECO:0000313" key="4">
    <source>
        <dbReference type="Proteomes" id="UP000326546"/>
    </source>
</evidence>
<dbReference type="InterPro" id="IPR042070">
    <property type="entry name" value="PucR_C-HTH_sf"/>
</dbReference>
<protein>
    <submittedName>
        <fullName evidence="3">PucR family transcriptional regulator</fullName>
    </submittedName>
</protein>
<dbReference type="EMBL" id="CP044427">
    <property type="protein sequence ID" value="QFG68216.1"/>
    <property type="molecule type" value="Genomic_DNA"/>
</dbReference>
<accession>A0A5J6V4W6</accession>
<feature type="domain" description="PucR C-terminal helix-turn-helix" evidence="2">
    <location>
        <begin position="428"/>
        <end position="485"/>
    </location>
</feature>
<dbReference type="InterPro" id="IPR051448">
    <property type="entry name" value="CdaR-like_regulators"/>
</dbReference>
<evidence type="ECO:0000259" key="2">
    <source>
        <dbReference type="Pfam" id="PF13556"/>
    </source>
</evidence>
<evidence type="ECO:0000259" key="1">
    <source>
        <dbReference type="Pfam" id="PF07905"/>
    </source>
</evidence>
<dbReference type="RefSeq" id="WP_158060604.1">
    <property type="nucleotide sequence ID" value="NZ_CP044427.1"/>
</dbReference>
<keyword evidence="4" id="KW-1185">Reference proteome</keyword>
<organism evidence="3 4">
    <name type="scientific">Ornithinimicrobium pratense</name>
    <dbReference type="NCBI Taxonomy" id="2593973"/>
    <lineage>
        <taxon>Bacteria</taxon>
        <taxon>Bacillati</taxon>
        <taxon>Actinomycetota</taxon>
        <taxon>Actinomycetes</taxon>
        <taxon>Micrococcales</taxon>
        <taxon>Ornithinimicrobiaceae</taxon>
        <taxon>Ornithinimicrobium</taxon>
    </lineage>
</organism>
<dbReference type="AlphaFoldDB" id="A0A5J6V4W6"/>
<dbReference type="PANTHER" id="PTHR33744:SF7">
    <property type="entry name" value="PUCR FAMILY TRANSCRIPTIONAL REGULATOR"/>
    <property type="match status" value="1"/>
</dbReference>
<dbReference type="OrthoDB" id="2973014at2"/>
<dbReference type="Gene3D" id="1.10.10.2840">
    <property type="entry name" value="PucR C-terminal helix-turn-helix domain"/>
    <property type="match status" value="1"/>
</dbReference>